<dbReference type="Proteomes" id="UP001257739">
    <property type="component" value="Unassembled WGS sequence"/>
</dbReference>
<keyword evidence="3" id="KW-1185">Reference proteome</keyword>
<name>A0ABU1UMG4_9ACTN</name>
<keyword evidence="1" id="KW-0812">Transmembrane</keyword>
<evidence type="ECO:0000313" key="2">
    <source>
        <dbReference type="EMBL" id="MDR7086370.1"/>
    </source>
</evidence>
<dbReference type="EC" id="1.8.5.2" evidence="2"/>
<evidence type="ECO:0000313" key="3">
    <source>
        <dbReference type="Proteomes" id="UP001257739"/>
    </source>
</evidence>
<dbReference type="RefSeq" id="WP_309968067.1">
    <property type="nucleotide sequence ID" value="NZ_JAVDWH010000001.1"/>
</dbReference>
<proteinExistence type="predicted"/>
<gene>
    <name evidence="2" type="ORF">J2X11_001209</name>
</gene>
<keyword evidence="2" id="KW-0560">Oxidoreductase</keyword>
<sequence>MMTATVNTDRTHVSHAGPDHTSPLDYVLGVTRIALGFTFLWPFLDKAFGLGHETASADAWINGGSPTAGFLGHATSGPFADFFQGMAGHAWADWGFMLGLLGIGTALILGVAMRLATSTGALLLILMFAATLPPENNPIMDDHVIYALVLGVLAFGHAGRTLGFGKVWERQPLVEGSAILR</sequence>
<keyword evidence="1" id="KW-0472">Membrane</keyword>
<dbReference type="GO" id="GO:0043831">
    <property type="term" value="F:thiosulfate dehydrogenase (quinone) activity"/>
    <property type="evidence" value="ECO:0007669"/>
    <property type="project" value="UniProtKB-EC"/>
</dbReference>
<keyword evidence="1" id="KW-1133">Transmembrane helix</keyword>
<comment type="caution">
    <text evidence="2">The sequence shown here is derived from an EMBL/GenBank/DDBJ whole genome shotgun (WGS) entry which is preliminary data.</text>
</comment>
<accession>A0ABU1UMG4</accession>
<reference evidence="2 3" key="1">
    <citation type="submission" date="2023-07" db="EMBL/GenBank/DDBJ databases">
        <title>Sorghum-associated microbial communities from plants grown in Nebraska, USA.</title>
        <authorList>
            <person name="Schachtman D."/>
        </authorList>
    </citation>
    <scope>NUCLEOTIDE SEQUENCE [LARGE SCALE GENOMIC DNA]</scope>
    <source>
        <strain evidence="2 3">BE248</strain>
    </source>
</reference>
<dbReference type="EMBL" id="JAVDWH010000001">
    <property type="protein sequence ID" value="MDR7086370.1"/>
    <property type="molecule type" value="Genomic_DNA"/>
</dbReference>
<organism evidence="2 3">
    <name type="scientific">Aeromicrobium panaciterrae</name>
    <dbReference type="NCBI Taxonomy" id="363861"/>
    <lineage>
        <taxon>Bacteria</taxon>
        <taxon>Bacillati</taxon>
        <taxon>Actinomycetota</taxon>
        <taxon>Actinomycetes</taxon>
        <taxon>Propionibacteriales</taxon>
        <taxon>Nocardioidaceae</taxon>
        <taxon>Aeromicrobium</taxon>
    </lineage>
</organism>
<evidence type="ECO:0000256" key="1">
    <source>
        <dbReference type="SAM" id="Phobius"/>
    </source>
</evidence>
<feature type="transmembrane region" description="Helical" evidence="1">
    <location>
        <begin position="144"/>
        <end position="163"/>
    </location>
</feature>
<protein>
    <submittedName>
        <fullName evidence="2">Thiosulfate dehydrogenase [quinone] large subunit</fullName>
        <ecNumber evidence="2">1.8.5.2</ecNumber>
    </submittedName>
</protein>